<keyword evidence="1" id="KW-0732">Signal</keyword>
<dbReference type="EMBL" id="MRCX01000898">
    <property type="protein sequence ID" value="RKK57109.1"/>
    <property type="molecule type" value="Genomic_DNA"/>
</dbReference>
<sequence length="111" mass="12082">MKSVIVSITVILGIVPLLTAHPLLLQYSYPPANGRPTQCGFCALHDLYGHYYLDLSACTTSDCQGLANEALEKTGADSCIESSSFAGCFIKCYYSGEPDQNSIDELDRNYC</sequence>
<evidence type="ECO:0000313" key="2">
    <source>
        <dbReference type="EMBL" id="RKK57109.1"/>
    </source>
</evidence>
<protein>
    <submittedName>
        <fullName evidence="2">Uncharacterized protein</fullName>
    </submittedName>
</protein>
<evidence type="ECO:0000256" key="1">
    <source>
        <dbReference type="SAM" id="SignalP"/>
    </source>
</evidence>
<gene>
    <name evidence="2" type="ORF">BFJ69_g17581</name>
</gene>
<feature type="chain" id="PRO_5019271800" evidence="1">
    <location>
        <begin position="21"/>
        <end position="111"/>
    </location>
</feature>
<comment type="caution">
    <text evidence="2">The sequence shown here is derived from an EMBL/GenBank/DDBJ whole genome shotgun (WGS) entry which is preliminary data.</text>
</comment>
<name>A0A420M7W6_FUSOX</name>
<proteinExistence type="predicted"/>
<feature type="signal peptide" evidence="1">
    <location>
        <begin position="1"/>
        <end position="20"/>
    </location>
</feature>
<dbReference type="Proteomes" id="UP000285084">
    <property type="component" value="Unassembled WGS sequence"/>
</dbReference>
<reference evidence="2 3" key="1">
    <citation type="journal article" date="2018" name="Sci. Rep.">
        <title>Characterisation of pathogen-specific regions and novel effector candidates in Fusarium oxysporum f. sp. cepae.</title>
        <authorList>
            <person name="Armitage A.D."/>
            <person name="Taylor A."/>
            <person name="Sobczyk M.K."/>
            <person name="Baxter L."/>
            <person name="Greenfield B.P."/>
            <person name="Bates H.J."/>
            <person name="Wilson F."/>
            <person name="Jackson A.C."/>
            <person name="Ott S."/>
            <person name="Harrison R.J."/>
            <person name="Clarkson J.P."/>
        </authorList>
    </citation>
    <scope>NUCLEOTIDE SEQUENCE [LARGE SCALE GENOMIC DNA]</scope>
    <source>
        <strain evidence="2 3">Fo_A13</strain>
    </source>
</reference>
<accession>A0A420M7W6</accession>
<dbReference type="AlphaFoldDB" id="A0A420M7W6"/>
<evidence type="ECO:0000313" key="3">
    <source>
        <dbReference type="Proteomes" id="UP000285084"/>
    </source>
</evidence>
<organism evidence="2 3">
    <name type="scientific">Fusarium oxysporum</name>
    <name type="common">Fusarium vascular wilt</name>
    <dbReference type="NCBI Taxonomy" id="5507"/>
    <lineage>
        <taxon>Eukaryota</taxon>
        <taxon>Fungi</taxon>
        <taxon>Dikarya</taxon>
        <taxon>Ascomycota</taxon>
        <taxon>Pezizomycotina</taxon>
        <taxon>Sordariomycetes</taxon>
        <taxon>Hypocreomycetidae</taxon>
        <taxon>Hypocreales</taxon>
        <taxon>Nectriaceae</taxon>
        <taxon>Fusarium</taxon>
        <taxon>Fusarium oxysporum species complex</taxon>
    </lineage>
</organism>